<evidence type="ECO:0000313" key="6">
    <source>
        <dbReference type="Proteomes" id="UP001501333"/>
    </source>
</evidence>
<dbReference type="Gene3D" id="3.40.710.10">
    <property type="entry name" value="DD-peptidase/beta-lactamase superfamily"/>
    <property type="match status" value="1"/>
</dbReference>
<comment type="caution">
    <text evidence="5">The sequence shown here is derived from an EMBL/GenBank/DDBJ whole genome shotgun (WGS) entry which is preliminary data.</text>
</comment>
<dbReference type="Pfam" id="PF00144">
    <property type="entry name" value="Beta-lactamase"/>
    <property type="match status" value="1"/>
</dbReference>
<evidence type="ECO:0000256" key="3">
    <source>
        <dbReference type="PROSITE-ProRule" id="PRU00339"/>
    </source>
</evidence>
<dbReference type="InterPro" id="IPR019734">
    <property type="entry name" value="TPR_rpt"/>
</dbReference>
<keyword evidence="2" id="KW-0472">Membrane</keyword>
<feature type="domain" description="Beta-lactamase-related" evidence="4">
    <location>
        <begin position="29"/>
        <end position="316"/>
    </location>
</feature>
<accession>A0ABP7Y5F3</accession>
<feature type="repeat" description="TPR" evidence="3">
    <location>
        <begin position="415"/>
        <end position="448"/>
    </location>
</feature>
<dbReference type="PROSITE" id="PS50005">
    <property type="entry name" value="TPR"/>
    <property type="match status" value="1"/>
</dbReference>
<gene>
    <name evidence="5" type="ORF">GCM10022250_21480</name>
</gene>
<evidence type="ECO:0000256" key="2">
    <source>
        <dbReference type="ARBA" id="ARBA00023136"/>
    </source>
</evidence>
<dbReference type="SUPFAM" id="SSF48452">
    <property type="entry name" value="TPR-like"/>
    <property type="match status" value="1"/>
</dbReference>
<name>A0ABP7Y5F3_9FLAO</name>
<comment type="subcellular location">
    <subcellularLocation>
        <location evidence="1">Membrane</location>
    </subcellularLocation>
</comment>
<dbReference type="Pfam" id="PF13181">
    <property type="entry name" value="TPR_8"/>
    <property type="match status" value="1"/>
</dbReference>
<protein>
    <recommendedName>
        <fullName evidence="4">Beta-lactamase-related domain-containing protein</fullName>
    </recommendedName>
</protein>
<dbReference type="SMART" id="SM00028">
    <property type="entry name" value="TPR"/>
    <property type="match status" value="2"/>
</dbReference>
<dbReference type="InterPro" id="IPR012338">
    <property type="entry name" value="Beta-lactam/transpept-like"/>
</dbReference>
<keyword evidence="3" id="KW-0802">TPR repeat</keyword>
<dbReference type="RefSeq" id="WP_229356009.1">
    <property type="nucleotide sequence ID" value="NZ_BAABAO010000006.1"/>
</dbReference>
<evidence type="ECO:0000313" key="5">
    <source>
        <dbReference type="EMBL" id="GAA4130507.1"/>
    </source>
</evidence>
<sequence length="461" mass="52972">MNTKTYFILLLSFKFLIITSQSHKTRQIDDLITEANKIGIFNGNVIVSQKGNIIYQNALGFSDYKKSKKLTELFSMPVGSISKEFNSVGILYLKEKGKLKLEDKVSDYINYLPDWANKIQIKDLVEYTSGLPQMSKNSDSEYISEIKKIQKLEFSPGSGYIYSNANIFLQQEIIRNISLMSYSDFLKKNLFLKLKIKGGEIPKDAILSQNMAGSFDNDFKETTFIHGGGEMYFTIGDIYRWEKALHSGKIISDLSLFYLGKSFDKNTESSLGNVQYNNYKVLEHSHQGSGNNYESFVYYNSENDTIFILMTNNQNFKVSEIADCIQNILNSKPFSFLKKSIYLDIRGKLLHNFSEGMAYYKEIKSSKKEIYDFSNEGLDLINSAKYLMRRNKFEDAIKILDLSTNVDLTDKSRISNALFLIGECYFKINDLEMSKSFYEQAFALDSNNKQAENVLKVMMKN</sequence>
<dbReference type="PANTHER" id="PTHR46825">
    <property type="entry name" value="D-ALANYL-D-ALANINE-CARBOXYPEPTIDASE/ENDOPEPTIDASE AMPH"/>
    <property type="match status" value="1"/>
</dbReference>
<dbReference type="SUPFAM" id="SSF56601">
    <property type="entry name" value="beta-lactamase/transpeptidase-like"/>
    <property type="match status" value="1"/>
</dbReference>
<dbReference type="InterPro" id="IPR011990">
    <property type="entry name" value="TPR-like_helical_dom_sf"/>
</dbReference>
<keyword evidence="6" id="KW-1185">Reference proteome</keyword>
<dbReference type="Proteomes" id="UP001501333">
    <property type="component" value="Unassembled WGS sequence"/>
</dbReference>
<evidence type="ECO:0000256" key="1">
    <source>
        <dbReference type="ARBA" id="ARBA00004370"/>
    </source>
</evidence>
<dbReference type="EMBL" id="BAABAO010000006">
    <property type="protein sequence ID" value="GAA4130507.1"/>
    <property type="molecule type" value="Genomic_DNA"/>
</dbReference>
<dbReference type="InterPro" id="IPR001466">
    <property type="entry name" value="Beta-lactam-related"/>
</dbReference>
<dbReference type="PANTHER" id="PTHR46825:SF11">
    <property type="entry name" value="PENICILLIN-BINDING PROTEIN 4"/>
    <property type="match status" value="1"/>
</dbReference>
<dbReference type="Gene3D" id="1.25.40.10">
    <property type="entry name" value="Tetratricopeptide repeat domain"/>
    <property type="match status" value="1"/>
</dbReference>
<evidence type="ECO:0000259" key="4">
    <source>
        <dbReference type="Pfam" id="PF00144"/>
    </source>
</evidence>
<reference evidence="6" key="1">
    <citation type="journal article" date="2019" name="Int. J. Syst. Evol. Microbiol.">
        <title>The Global Catalogue of Microorganisms (GCM) 10K type strain sequencing project: providing services to taxonomists for standard genome sequencing and annotation.</title>
        <authorList>
            <consortium name="The Broad Institute Genomics Platform"/>
            <consortium name="The Broad Institute Genome Sequencing Center for Infectious Disease"/>
            <person name="Wu L."/>
            <person name="Ma J."/>
        </authorList>
    </citation>
    <scope>NUCLEOTIDE SEQUENCE [LARGE SCALE GENOMIC DNA]</scope>
    <source>
        <strain evidence="6">JCM 17386</strain>
    </source>
</reference>
<organism evidence="5 6">
    <name type="scientific">Flavobacterium chungbukense</name>
    <dbReference type="NCBI Taxonomy" id="877464"/>
    <lineage>
        <taxon>Bacteria</taxon>
        <taxon>Pseudomonadati</taxon>
        <taxon>Bacteroidota</taxon>
        <taxon>Flavobacteriia</taxon>
        <taxon>Flavobacteriales</taxon>
        <taxon>Flavobacteriaceae</taxon>
        <taxon>Flavobacterium</taxon>
    </lineage>
</organism>
<proteinExistence type="predicted"/>
<dbReference type="InterPro" id="IPR050491">
    <property type="entry name" value="AmpC-like"/>
</dbReference>